<evidence type="ECO:0000313" key="3">
    <source>
        <dbReference type="EMBL" id="ODA89622.1"/>
    </source>
</evidence>
<proteinExistence type="predicted"/>
<feature type="domain" description="Transposase IS4-like" evidence="1">
    <location>
        <begin position="128"/>
        <end position="269"/>
    </location>
</feature>
<reference evidence="3 4" key="1">
    <citation type="submission" date="2015-11" db="EMBL/GenBank/DDBJ databases">
        <authorList>
            <person name="Zhang Y."/>
            <person name="Guo Z."/>
        </authorList>
    </citation>
    <scope>NUCLEOTIDE SEQUENCE [LARGE SCALE GENOMIC DNA]</scope>
    <source>
        <strain evidence="4">gdw1</strain>
    </source>
</reference>
<dbReference type="AlphaFoldDB" id="A0A1E2SIE0"/>
<feature type="domain" description="Insertion element IS402-like" evidence="2">
    <location>
        <begin position="11"/>
        <end position="88"/>
    </location>
</feature>
<dbReference type="InterPro" id="IPR002559">
    <property type="entry name" value="Transposase_11"/>
</dbReference>
<dbReference type="Proteomes" id="UP000094426">
    <property type="component" value="Unassembled WGS sequence"/>
</dbReference>
<dbReference type="EMBL" id="LNZG01000045">
    <property type="protein sequence ID" value="ODA89622.1"/>
    <property type="molecule type" value="Genomic_DNA"/>
</dbReference>
<name>A0A1E2SIE0_LEIXY</name>
<gene>
    <name evidence="3" type="ORF">ATY41_04980</name>
</gene>
<dbReference type="GO" id="GO:0003677">
    <property type="term" value="F:DNA binding"/>
    <property type="evidence" value="ECO:0007669"/>
    <property type="project" value="InterPro"/>
</dbReference>
<organism evidence="3 4">
    <name type="scientific">Leifsonia xyli subsp. xyli</name>
    <dbReference type="NCBI Taxonomy" id="59736"/>
    <lineage>
        <taxon>Bacteria</taxon>
        <taxon>Bacillati</taxon>
        <taxon>Actinomycetota</taxon>
        <taxon>Actinomycetes</taxon>
        <taxon>Micrococcales</taxon>
        <taxon>Microbacteriaceae</taxon>
        <taxon>Leifsonia</taxon>
    </lineage>
</organism>
<dbReference type="NCBIfam" id="NF033580">
    <property type="entry name" value="transpos_IS5_3"/>
    <property type="match status" value="1"/>
</dbReference>
<dbReference type="GO" id="GO:0006313">
    <property type="term" value="P:DNA transposition"/>
    <property type="evidence" value="ECO:0007669"/>
    <property type="project" value="InterPro"/>
</dbReference>
<dbReference type="InterPro" id="IPR025161">
    <property type="entry name" value="IS402-like_dom"/>
</dbReference>
<sequence>MSALAEDRFIKDTLWERLESLIPSRPPAVNGRTGQPRVPDRKVFAGIVFVLLTGIPWRKLPSELGYGSGITCWRRLREWSEAGVWDALRRILLDELGHAKRSAGKPQPNASLNYSPANRRVATTTGIRPGPNPTDRGKLGTKYHVLTDRNGIPLHVEISGANRHDSMLVQPVLDNITAIKGVGRGRPRRRPVIFHADKAYDNRRVRRYLRRRGIKTRIARIGVNSKQRLGKHRWVVEHTMAWVLDFRKLATSYDRTAPTITTLVALAVAITSARKLTKTNY</sequence>
<evidence type="ECO:0000313" key="4">
    <source>
        <dbReference type="Proteomes" id="UP000094426"/>
    </source>
</evidence>
<dbReference type="GO" id="GO:0004803">
    <property type="term" value="F:transposase activity"/>
    <property type="evidence" value="ECO:0007669"/>
    <property type="project" value="InterPro"/>
</dbReference>
<dbReference type="Pfam" id="PF01609">
    <property type="entry name" value="DDE_Tnp_1"/>
    <property type="match status" value="1"/>
</dbReference>
<evidence type="ECO:0000259" key="1">
    <source>
        <dbReference type="Pfam" id="PF01609"/>
    </source>
</evidence>
<protein>
    <submittedName>
        <fullName evidence="3">Transposase</fullName>
    </submittedName>
</protein>
<evidence type="ECO:0000259" key="2">
    <source>
        <dbReference type="Pfam" id="PF13340"/>
    </source>
</evidence>
<dbReference type="PANTHER" id="PTHR30007">
    <property type="entry name" value="PHP DOMAIN PROTEIN"/>
    <property type="match status" value="1"/>
</dbReference>
<dbReference type="PANTHER" id="PTHR30007:SF1">
    <property type="entry name" value="BLR1914 PROTEIN"/>
    <property type="match status" value="1"/>
</dbReference>
<comment type="caution">
    <text evidence="3">The sequence shown here is derived from an EMBL/GenBank/DDBJ whole genome shotgun (WGS) entry which is preliminary data.</text>
</comment>
<accession>A0A1E2SIE0</accession>
<dbReference type="Pfam" id="PF13340">
    <property type="entry name" value="DUF4096"/>
    <property type="match status" value="1"/>
</dbReference>